<proteinExistence type="predicted"/>
<keyword evidence="1" id="KW-0472">Membrane</keyword>
<keyword evidence="1" id="KW-0812">Transmembrane</keyword>
<sequence>MTDRISAKGFSYGYAGSVVLLLISIFITQKYEIFGFSDVREATRLVFILVGLWWIGFAQIAFKWLPKNESNKKVSRDIFRNGYLELKKYL</sequence>
<dbReference type="EMBL" id="GU942980">
    <property type="protein sequence ID" value="ADD93400.1"/>
    <property type="molecule type" value="Genomic_DNA"/>
</dbReference>
<dbReference type="AlphaFoldDB" id="D6PCE9"/>
<evidence type="ECO:0000256" key="1">
    <source>
        <dbReference type="SAM" id="Phobius"/>
    </source>
</evidence>
<organism evidence="2">
    <name type="scientific">uncultured marine bacterium MedDCM-OCT-S01-C266</name>
    <dbReference type="NCBI Taxonomy" id="743047"/>
    <lineage>
        <taxon>Bacteria</taxon>
        <taxon>environmental samples</taxon>
    </lineage>
</organism>
<dbReference type="InterPro" id="IPR024671">
    <property type="entry name" value="Atg22-like"/>
</dbReference>
<protein>
    <submittedName>
        <fullName evidence="2">Uncharacterized protein</fullName>
    </submittedName>
</protein>
<reference evidence="2" key="1">
    <citation type="journal article" date="2010" name="ISME J.">
        <title>Metagenome of the Mediterranean deep chlorophyll maximum studied by direct and fosmid library 454 pyrosequencing.</title>
        <authorList>
            <person name="Ghai R."/>
            <person name="Martin-Cuadrado A.B."/>
            <person name="Molto A.G."/>
            <person name="Heredia I.G."/>
            <person name="Cabrera R."/>
            <person name="Martin J."/>
            <person name="Verdu M."/>
            <person name="Deschamps P."/>
            <person name="Moreira D."/>
            <person name="Lopez-Garcia P."/>
            <person name="Mira A."/>
            <person name="Rodriguez-Valera F."/>
        </authorList>
    </citation>
    <scope>NUCLEOTIDE SEQUENCE</scope>
</reference>
<feature type="transmembrane region" description="Helical" evidence="1">
    <location>
        <begin position="45"/>
        <end position="65"/>
    </location>
</feature>
<accession>D6PCE9</accession>
<keyword evidence="1" id="KW-1133">Transmembrane helix</keyword>
<dbReference type="Pfam" id="PF11700">
    <property type="entry name" value="ATG22"/>
    <property type="match status" value="1"/>
</dbReference>
<feature type="transmembrane region" description="Helical" evidence="1">
    <location>
        <begin position="12"/>
        <end position="33"/>
    </location>
</feature>
<name>D6PCE9_9BACT</name>
<evidence type="ECO:0000313" key="2">
    <source>
        <dbReference type="EMBL" id="ADD93400.1"/>
    </source>
</evidence>